<evidence type="ECO:0000256" key="9">
    <source>
        <dbReference type="ARBA" id="ARBA00046332"/>
    </source>
</evidence>
<dbReference type="Proteomes" id="UP000294325">
    <property type="component" value="Chromosome"/>
</dbReference>
<keyword evidence="6" id="KW-0411">Iron-sulfur</keyword>
<keyword evidence="12" id="KW-1185">Reference proteome</keyword>
<dbReference type="PANTHER" id="PTHR37424:SF1">
    <property type="entry name" value="BACTERIOFERRITIN-ASSOCIATED FERREDOXIN"/>
    <property type="match status" value="1"/>
</dbReference>
<evidence type="ECO:0000313" key="11">
    <source>
        <dbReference type="EMBL" id="QBQ55849.1"/>
    </source>
</evidence>
<comment type="similarity">
    <text evidence="9">Belongs to the Bfd family.</text>
</comment>
<keyword evidence="1" id="KW-0813">Transport</keyword>
<reference evidence="11 12" key="1">
    <citation type="submission" date="2019-03" db="EMBL/GenBank/DDBJ databases">
        <title>The genome sequence of Nitrosococcus wardiae strain D1FHST reveals the archetypal metabolic capacity of ammonia-oxidizing Gammaproteobacteria.</title>
        <authorList>
            <person name="Wang L."/>
            <person name="Lim C.K."/>
            <person name="Hanson T.E."/>
            <person name="Dang H."/>
            <person name="Klotz M.G."/>
        </authorList>
    </citation>
    <scope>NUCLEOTIDE SEQUENCE [LARGE SCALE GENOMIC DNA]</scope>
    <source>
        <strain evidence="11 12">D1FHS</strain>
    </source>
</reference>
<organism evidence="11 12">
    <name type="scientific">Nitrosococcus wardiae</name>
    <dbReference type="NCBI Taxonomy" id="1814290"/>
    <lineage>
        <taxon>Bacteria</taxon>
        <taxon>Pseudomonadati</taxon>
        <taxon>Pseudomonadota</taxon>
        <taxon>Gammaproteobacteria</taxon>
        <taxon>Chromatiales</taxon>
        <taxon>Chromatiaceae</taxon>
        <taxon>Nitrosococcus</taxon>
    </lineage>
</organism>
<dbReference type="GO" id="GO:0051537">
    <property type="term" value="F:2 iron, 2 sulfur cluster binding"/>
    <property type="evidence" value="ECO:0007669"/>
    <property type="project" value="UniProtKB-KW"/>
</dbReference>
<dbReference type="OrthoDB" id="9815350at2"/>
<dbReference type="InterPro" id="IPR007419">
    <property type="entry name" value="BFD-like_2Fe2S-bd_dom"/>
</dbReference>
<dbReference type="InterPro" id="IPR041854">
    <property type="entry name" value="BFD-like_2Fe2S-bd_dom_sf"/>
</dbReference>
<evidence type="ECO:0000256" key="6">
    <source>
        <dbReference type="ARBA" id="ARBA00023014"/>
    </source>
</evidence>
<evidence type="ECO:0000256" key="5">
    <source>
        <dbReference type="ARBA" id="ARBA00023004"/>
    </source>
</evidence>
<sequence>MYVCICRAVTDKQLQEAILQGTNNLRDLRRQLGVVSSCGKCGRCVREILQQCQQAATAEVSSAV</sequence>
<dbReference type="AlphaFoldDB" id="A0A4P7C2A3"/>
<proteinExistence type="inferred from homology"/>
<keyword evidence="3" id="KW-0479">Metal-binding</keyword>
<evidence type="ECO:0000256" key="1">
    <source>
        <dbReference type="ARBA" id="ARBA00022448"/>
    </source>
</evidence>
<dbReference type="RefSeq" id="WP_134359104.1">
    <property type="nucleotide sequence ID" value="NZ_CP038033.1"/>
</dbReference>
<keyword evidence="2" id="KW-0001">2Fe-2S</keyword>
<dbReference type="Pfam" id="PF04324">
    <property type="entry name" value="Fer2_BFD"/>
    <property type="match status" value="1"/>
</dbReference>
<dbReference type="Gene3D" id="1.10.10.1100">
    <property type="entry name" value="BFD-like [2Fe-2S]-binding domain"/>
    <property type="match status" value="1"/>
</dbReference>
<comment type="cofactor">
    <cofactor evidence="7">
        <name>[2Fe-2S] cluster</name>
        <dbReference type="ChEBI" id="CHEBI:190135"/>
    </cofactor>
</comment>
<evidence type="ECO:0000256" key="7">
    <source>
        <dbReference type="ARBA" id="ARBA00034078"/>
    </source>
</evidence>
<evidence type="ECO:0000256" key="4">
    <source>
        <dbReference type="ARBA" id="ARBA00022982"/>
    </source>
</evidence>
<protein>
    <recommendedName>
        <fullName evidence="8">Bacterioferritin-associated ferredoxin</fullName>
    </recommendedName>
</protein>
<evidence type="ECO:0000259" key="10">
    <source>
        <dbReference type="Pfam" id="PF04324"/>
    </source>
</evidence>
<name>A0A4P7C2A3_9GAMM</name>
<evidence type="ECO:0000256" key="8">
    <source>
        <dbReference type="ARBA" id="ARBA00039386"/>
    </source>
</evidence>
<feature type="domain" description="BFD-like [2Fe-2S]-binding" evidence="10">
    <location>
        <begin position="2"/>
        <end position="50"/>
    </location>
</feature>
<gene>
    <name evidence="11" type="ORF">E3U44_16005</name>
</gene>
<dbReference type="PANTHER" id="PTHR37424">
    <property type="entry name" value="BACTERIOFERRITIN-ASSOCIATED FERREDOXIN"/>
    <property type="match status" value="1"/>
</dbReference>
<keyword evidence="4" id="KW-0249">Electron transport</keyword>
<evidence type="ECO:0000256" key="2">
    <source>
        <dbReference type="ARBA" id="ARBA00022714"/>
    </source>
</evidence>
<dbReference type="InterPro" id="IPR052371">
    <property type="entry name" value="BFD-associated_ferredoxin"/>
</dbReference>
<keyword evidence="5" id="KW-0408">Iron</keyword>
<accession>A0A4P7C2A3</accession>
<dbReference type="EMBL" id="CP038033">
    <property type="protein sequence ID" value="QBQ55849.1"/>
    <property type="molecule type" value="Genomic_DNA"/>
</dbReference>
<dbReference type="GO" id="GO:0046872">
    <property type="term" value="F:metal ion binding"/>
    <property type="evidence" value="ECO:0007669"/>
    <property type="project" value="UniProtKB-KW"/>
</dbReference>
<evidence type="ECO:0000313" key="12">
    <source>
        <dbReference type="Proteomes" id="UP000294325"/>
    </source>
</evidence>
<dbReference type="KEGG" id="nwr:E3U44_16005"/>
<evidence type="ECO:0000256" key="3">
    <source>
        <dbReference type="ARBA" id="ARBA00022723"/>
    </source>
</evidence>